<keyword evidence="2" id="KW-0812">Transmembrane</keyword>
<proteinExistence type="predicted"/>
<comment type="caution">
    <text evidence="4">The sequence shown here is derived from an EMBL/GenBank/DDBJ whole genome shotgun (WGS) entry which is preliminary data.</text>
</comment>
<evidence type="ECO:0000256" key="3">
    <source>
        <dbReference type="SAM" id="SignalP"/>
    </source>
</evidence>
<reference evidence="4" key="2">
    <citation type="submission" date="2021-08" db="EMBL/GenBank/DDBJ databases">
        <authorList>
            <person name="Eriksson T."/>
        </authorList>
    </citation>
    <scope>NUCLEOTIDE SEQUENCE</scope>
    <source>
        <strain evidence="4">Stoneville</strain>
        <tissue evidence="4">Whole head</tissue>
    </source>
</reference>
<feature type="signal peptide" evidence="3">
    <location>
        <begin position="1"/>
        <end position="19"/>
    </location>
</feature>
<evidence type="ECO:0000313" key="4">
    <source>
        <dbReference type="EMBL" id="KAH0809186.1"/>
    </source>
</evidence>
<sequence>MMDEFRLLCSFLILKVGELTPEGSMADGTVTEAEAQGGTDGDGWAGGDDSRDGDAAGVGRRCGEDGDEGQDQPRLISFGIKTLSPSCQPTPVNMMKYLLLAVVVILALASVQASIVAAPGVAWAGGPAVIGAGHGGWGGAWGGAWNGRRGW</sequence>
<feature type="region of interest" description="Disordered" evidence="1">
    <location>
        <begin position="33"/>
        <end position="72"/>
    </location>
</feature>
<organism evidence="4 5">
    <name type="scientific">Tenebrio molitor</name>
    <name type="common">Yellow mealworm beetle</name>
    <dbReference type="NCBI Taxonomy" id="7067"/>
    <lineage>
        <taxon>Eukaryota</taxon>
        <taxon>Metazoa</taxon>
        <taxon>Ecdysozoa</taxon>
        <taxon>Arthropoda</taxon>
        <taxon>Hexapoda</taxon>
        <taxon>Insecta</taxon>
        <taxon>Pterygota</taxon>
        <taxon>Neoptera</taxon>
        <taxon>Endopterygota</taxon>
        <taxon>Coleoptera</taxon>
        <taxon>Polyphaga</taxon>
        <taxon>Cucujiformia</taxon>
        <taxon>Tenebrionidae</taxon>
        <taxon>Tenebrio</taxon>
    </lineage>
</organism>
<dbReference type="AlphaFoldDB" id="A0A8J6H7A3"/>
<keyword evidence="2" id="KW-1133">Transmembrane helix</keyword>
<name>A0A8J6H7A3_TENMO</name>
<evidence type="ECO:0000313" key="5">
    <source>
        <dbReference type="Proteomes" id="UP000719412"/>
    </source>
</evidence>
<evidence type="ECO:0000256" key="1">
    <source>
        <dbReference type="SAM" id="MobiDB-lite"/>
    </source>
</evidence>
<feature type="chain" id="PRO_5035230849" evidence="3">
    <location>
        <begin position="20"/>
        <end position="151"/>
    </location>
</feature>
<keyword evidence="3" id="KW-0732">Signal</keyword>
<keyword evidence="2" id="KW-0472">Membrane</keyword>
<feature type="transmembrane region" description="Helical" evidence="2">
    <location>
        <begin position="97"/>
        <end position="118"/>
    </location>
</feature>
<protein>
    <submittedName>
        <fullName evidence="4">Uncharacterized protein</fullName>
    </submittedName>
</protein>
<dbReference type="EMBL" id="JABDTM020028285">
    <property type="protein sequence ID" value="KAH0809186.1"/>
    <property type="molecule type" value="Genomic_DNA"/>
</dbReference>
<accession>A0A8J6H7A3</accession>
<dbReference type="Proteomes" id="UP000719412">
    <property type="component" value="Unassembled WGS sequence"/>
</dbReference>
<gene>
    <name evidence="4" type="ORF">GEV33_013605</name>
</gene>
<reference evidence="4" key="1">
    <citation type="journal article" date="2020" name="J Insects Food Feed">
        <title>The yellow mealworm (Tenebrio molitor) genome: a resource for the emerging insects as food and feed industry.</title>
        <authorList>
            <person name="Eriksson T."/>
            <person name="Andere A."/>
            <person name="Kelstrup H."/>
            <person name="Emery V."/>
            <person name="Picard C."/>
        </authorList>
    </citation>
    <scope>NUCLEOTIDE SEQUENCE</scope>
    <source>
        <strain evidence="4">Stoneville</strain>
        <tissue evidence="4">Whole head</tissue>
    </source>
</reference>
<keyword evidence="5" id="KW-1185">Reference proteome</keyword>
<evidence type="ECO:0000256" key="2">
    <source>
        <dbReference type="SAM" id="Phobius"/>
    </source>
</evidence>